<dbReference type="InterPro" id="IPR052922">
    <property type="entry name" value="Cytidylate_Kinase-2"/>
</dbReference>
<dbReference type="InterPro" id="IPR027417">
    <property type="entry name" value="P-loop_NTPase"/>
</dbReference>
<dbReference type="InterPro" id="IPR003959">
    <property type="entry name" value="ATPase_AAA_core"/>
</dbReference>
<organism evidence="2 3">
    <name type="scientific">Phaeobacter gallaeciensis</name>
    <dbReference type="NCBI Taxonomy" id="60890"/>
    <lineage>
        <taxon>Bacteria</taxon>
        <taxon>Pseudomonadati</taxon>
        <taxon>Pseudomonadota</taxon>
        <taxon>Alphaproteobacteria</taxon>
        <taxon>Rhodobacterales</taxon>
        <taxon>Roseobacteraceae</taxon>
        <taxon>Phaeobacter</taxon>
    </lineage>
</organism>
<feature type="domain" description="ATPase AAA-type core" evidence="1">
    <location>
        <begin position="4"/>
        <end position="59"/>
    </location>
</feature>
<dbReference type="AlphaFoldDB" id="A0A366WQ86"/>
<dbReference type="Gene3D" id="3.40.50.300">
    <property type="entry name" value="P-loop containing nucleotide triphosphate hydrolases"/>
    <property type="match status" value="1"/>
</dbReference>
<dbReference type="EMBL" id="QOCE01000047">
    <property type="protein sequence ID" value="RBW50729.1"/>
    <property type="molecule type" value="Genomic_DNA"/>
</dbReference>
<dbReference type="Proteomes" id="UP000252706">
    <property type="component" value="Unassembled WGS sequence"/>
</dbReference>
<evidence type="ECO:0000259" key="1">
    <source>
        <dbReference type="Pfam" id="PF00004"/>
    </source>
</evidence>
<proteinExistence type="predicted"/>
<reference evidence="2 3" key="1">
    <citation type="submission" date="2018-07" db="EMBL/GenBank/DDBJ databases">
        <title>Modular assembly of carbohydrate-degrading microbial communities in the ocean.</title>
        <authorList>
            <person name="Enke T.N."/>
            <person name="Datta M.S."/>
            <person name="Schwartzman J.A."/>
            <person name="Cermak N."/>
            <person name="Schmitz D.A."/>
            <person name="Barrere J."/>
            <person name="Cordero O.X."/>
        </authorList>
    </citation>
    <scope>NUCLEOTIDE SEQUENCE [LARGE SCALE GENOMIC DNA]</scope>
    <source>
        <strain evidence="2 3">C3M10</strain>
    </source>
</reference>
<accession>A0A366WQ86</accession>
<evidence type="ECO:0000313" key="3">
    <source>
        <dbReference type="Proteomes" id="UP000252706"/>
    </source>
</evidence>
<dbReference type="PANTHER" id="PTHR37816">
    <property type="entry name" value="YALI0E33011P"/>
    <property type="match status" value="1"/>
</dbReference>
<evidence type="ECO:0000313" key="2">
    <source>
        <dbReference type="EMBL" id="RBW50729.1"/>
    </source>
</evidence>
<dbReference type="GO" id="GO:0016887">
    <property type="term" value="F:ATP hydrolysis activity"/>
    <property type="evidence" value="ECO:0007669"/>
    <property type="project" value="InterPro"/>
</dbReference>
<gene>
    <name evidence="2" type="ORF">DS909_19385</name>
</gene>
<dbReference type="SUPFAM" id="SSF52540">
    <property type="entry name" value="P-loop containing nucleoside triphosphate hydrolases"/>
    <property type="match status" value="1"/>
</dbReference>
<dbReference type="PANTHER" id="PTHR37816:SF3">
    <property type="entry name" value="MODULATES DNA TOPOLOGY"/>
    <property type="match status" value="1"/>
</dbReference>
<dbReference type="RefSeq" id="WP_113825147.1">
    <property type="nucleotide sequence ID" value="NZ_QOCE01000047.1"/>
</dbReference>
<dbReference type="GO" id="GO:0005524">
    <property type="term" value="F:ATP binding"/>
    <property type="evidence" value="ECO:0007669"/>
    <property type="project" value="InterPro"/>
</dbReference>
<protein>
    <submittedName>
        <fullName evidence="2">AAA family ATPase</fullName>
    </submittedName>
</protein>
<comment type="caution">
    <text evidence="2">The sequence shown here is derived from an EMBL/GenBank/DDBJ whole genome shotgun (WGS) entry which is preliminary data.</text>
</comment>
<sequence>MQRIMVIGGPGSGKSTLARVLGTRLDLPVVHMDPIYWLGDWVERSKDDAMQMARAAADQPAWVFEGNHSSSMEYRAERAEMIIFLDMPRPLRLWRVFWRSIRYWGQTRPDMGPNCPERFDADFLKFCWNYDNDGRLRALSFVDDWRAKRLVHVLRSRSKVSLFVDTLSAKNTL</sequence>
<dbReference type="Pfam" id="PF00004">
    <property type="entry name" value="AAA"/>
    <property type="match status" value="1"/>
</dbReference>
<dbReference type="OrthoDB" id="7210594at2"/>
<name>A0A366WQ86_9RHOB</name>